<reference evidence="3" key="1">
    <citation type="journal article" date="2010" name="Science">
        <title>Plasticity of animal genome architecture unmasked by rapid evolution of a pelagic tunicate.</title>
        <authorList>
            <person name="Denoeud F."/>
            <person name="Henriet S."/>
            <person name="Mungpakdee S."/>
            <person name="Aury J.M."/>
            <person name="Da Silva C."/>
            <person name="Brinkmann H."/>
            <person name="Mikhaleva J."/>
            <person name="Olsen L.C."/>
            <person name="Jubin C."/>
            <person name="Canestro C."/>
            <person name="Bouquet J.M."/>
            <person name="Danks G."/>
            <person name="Poulain J."/>
            <person name="Campsteijn C."/>
            <person name="Adamski M."/>
            <person name="Cross I."/>
            <person name="Yadetie F."/>
            <person name="Muffato M."/>
            <person name="Louis A."/>
            <person name="Butcher S."/>
            <person name="Tsagkogeorga G."/>
            <person name="Konrad A."/>
            <person name="Singh S."/>
            <person name="Jensen M.F."/>
            <person name="Cong E.H."/>
            <person name="Eikeseth-Otteraa H."/>
            <person name="Noel B."/>
            <person name="Anthouard V."/>
            <person name="Porcel B.M."/>
            <person name="Kachouri-Lafond R."/>
            <person name="Nishino A."/>
            <person name="Ugolini M."/>
            <person name="Chourrout P."/>
            <person name="Nishida H."/>
            <person name="Aasland R."/>
            <person name="Huzurbazar S."/>
            <person name="Westhof E."/>
            <person name="Delsuc F."/>
            <person name="Lehrach H."/>
            <person name="Reinhardt R."/>
            <person name="Weissenbach J."/>
            <person name="Roy S.W."/>
            <person name="Artiguenave F."/>
            <person name="Postlethwait J.H."/>
            <person name="Manak J.R."/>
            <person name="Thompson E.M."/>
            <person name="Jaillon O."/>
            <person name="Du Pasquier L."/>
            <person name="Boudinot P."/>
            <person name="Liberles D.A."/>
            <person name="Volff J.N."/>
            <person name="Philippe H."/>
            <person name="Lenhard B."/>
            <person name="Roest Crollius H."/>
            <person name="Wincker P."/>
            <person name="Chourrout D."/>
        </authorList>
    </citation>
    <scope>NUCLEOTIDE SEQUENCE [LARGE SCALE GENOMIC DNA]</scope>
</reference>
<organism evidence="3">
    <name type="scientific">Oikopleura dioica</name>
    <name type="common">Tunicate</name>
    <dbReference type="NCBI Taxonomy" id="34765"/>
    <lineage>
        <taxon>Eukaryota</taxon>
        <taxon>Metazoa</taxon>
        <taxon>Chordata</taxon>
        <taxon>Tunicata</taxon>
        <taxon>Appendicularia</taxon>
        <taxon>Copelata</taxon>
        <taxon>Oikopleuridae</taxon>
        <taxon>Oikopleura</taxon>
    </lineage>
</organism>
<dbReference type="PANTHER" id="PTHR46518">
    <property type="entry name" value="COILED-COIL DOMAIN-CONTAINING PROTEIN 151"/>
    <property type="match status" value="1"/>
</dbReference>
<feature type="region of interest" description="Disordered" evidence="2">
    <location>
        <begin position="828"/>
        <end position="889"/>
    </location>
</feature>
<dbReference type="GO" id="GO:0003341">
    <property type="term" value="P:cilium movement"/>
    <property type="evidence" value="ECO:0007669"/>
    <property type="project" value="InterPro"/>
</dbReference>
<feature type="coiled-coil region" evidence="1">
    <location>
        <begin position="439"/>
        <end position="480"/>
    </location>
</feature>
<dbReference type="AlphaFoldDB" id="E4YJZ9"/>
<evidence type="ECO:0000256" key="1">
    <source>
        <dbReference type="SAM" id="Coils"/>
    </source>
</evidence>
<accession>E4YJZ9</accession>
<dbReference type="GO" id="GO:0036158">
    <property type="term" value="P:outer dynein arm assembly"/>
    <property type="evidence" value="ECO:0007669"/>
    <property type="project" value="InterPro"/>
</dbReference>
<gene>
    <name evidence="3" type="ORF">GSOID_T00028277001</name>
</gene>
<feature type="coiled-coil region" evidence="1">
    <location>
        <begin position="631"/>
        <end position="740"/>
    </location>
</feature>
<feature type="compositionally biased region" description="Basic and acidic residues" evidence="2">
    <location>
        <begin position="560"/>
        <end position="611"/>
    </location>
</feature>
<feature type="compositionally biased region" description="Acidic residues" evidence="2">
    <location>
        <begin position="845"/>
        <end position="856"/>
    </location>
</feature>
<feature type="compositionally biased region" description="Basic residues" evidence="2">
    <location>
        <begin position="874"/>
        <end position="889"/>
    </location>
</feature>
<dbReference type="GO" id="GO:0036064">
    <property type="term" value="C:ciliary basal body"/>
    <property type="evidence" value="ECO:0007669"/>
    <property type="project" value="TreeGrafter"/>
</dbReference>
<dbReference type="PANTHER" id="PTHR46518:SF1">
    <property type="entry name" value="OUTER DYNEIN ARM-DOCKING COMPLEX SUBUNIT 3"/>
    <property type="match status" value="1"/>
</dbReference>
<feature type="region of interest" description="Disordered" evidence="2">
    <location>
        <begin position="558"/>
        <end position="623"/>
    </location>
</feature>
<dbReference type="Proteomes" id="UP000011014">
    <property type="component" value="Unassembled WGS sequence"/>
</dbReference>
<dbReference type="GO" id="GO:0097542">
    <property type="term" value="C:ciliary tip"/>
    <property type="evidence" value="ECO:0007669"/>
    <property type="project" value="TreeGrafter"/>
</dbReference>
<sequence length="889" mass="101493">MNVLRVAKSGLILRNFSRRTSNLANAKSTVTLWIDDHTLPGQKYIRRRPQEFSVDGRGHVICTIGEFNCGGVLGTGKHGVSVYWGPDNPLNYVDNLRFSPLGVTLKSKYSWEECDRLALQYSREMNMRAIKNAAETAKFIGIDCLTITLQNFKLINQFNSMEASGSLMHSFKYGMKNVVKTNWYHMLSLAGLKVFLCRLEYQDAAARDLAIKAANAGRFRPLSASQQIVSEEHKELENNMREYLSQVAVNNGQDNIAQVRENVKKNRKYVVTRQVSATENKSILLDHRRSVGLPEIPQHSFVEANVDMDWAKLQSMAEDDYDEFDELEKIFVSERKGPELSDEELLNTMKYGVSIQDQINEANKKLQLHEGDLKAYKESTNQQMNENKQLIHELTVTNKQLHKQLASVLRGDEKVIEAALGDHKSEKQALKTKAGKDVVNIIQKRLNAIRAQNDKKRRQLQELQTSKNLIEKDIKREEDNCRGTSENARQLRTIENRLDKALLKQREAEHVKAIYEKMLAKLKEGALMFPTILEEKEHQVEAQEEELKRVQGMLAQAQSQRDRAKSQFHENEEELQRERRERDRMLQELRQRAEEKRGADALERRTTRMESRTGSTPGAVMDPVQNEALPQNNLEEEIAKYEDIYRAIKEATGVSSIDEAVSRFESQGETSKHLQNLKEENEQKINGLKQQRIDLEAKFNTFKYSDADEAAKIEEELFKMTQKTEENKKLHNEYQKKLERQNKLLLNVRSGVQHLCDKLDFVEGTGETVKPENPDVVADINSILERSGKQIDSLLQSLGEEGVEGAQERAGTDLTSWAITRVEETAPYSAIKSPGHHAARAPGDLSDDGSSGEEDGQMLTREEIKKQADALVKARNKKRGRPVKQKGRR</sequence>
<dbReference type="InterPro" id="IPR033192">
    <property type="entry name" value="ODAD3"/>
</dbReference>
<keyword evidence="1" id="KW-0175">Coiled coil</keyword>
<name>E4YJZ9_OIKDI</name>
<dbReference type="EMBL" id="FN654680">
    <property type="protein sequence ID" value="CBY35810.1"/>
    <property type="molecule type" value="Genomic_DNA"/>
</dbReference>
<protein>
    <submittedName>
        <fullName evidence="3">Uncharacterized protein</fullName>
    </submittedName>
</protein>
<evidence type="ECO:0000256" key="2">
    <source>
        <dbReference type="SAM" id="MobiDB-lite"/>
    </source>
</evidence>
<proteinExistence type="predicted"/>
<dbReference type="GO" id="GO:0035253">
    <property type="term" value="C:ciliary rootlet"/>
    <property type="evidence" value="ECO:0007669"/>
    <property type="project" value="TreeGrafter"/>
</dbReference>
<evidence type="ECO:0000313" key="3">
    <source>
        <dbReference type="EMBL" id="CBY35810.1"/>
    </source>
</evidence>